<dbReference type="Proteomes" id="UP000235965">
    <property type="component" value="Unassembled WGS sequence"/>
</dbReference>
<dbReference type="PANTHER" id="PTHR45913:SF20">
    <property type="entry name" value="GENERAL TRANSCRIPTION FACTOR II-I REPEAT DOMAIN-CONTAINING PROTEIN 2"/>
    <property type="match status" value="1"/>
</dbReference>
<proteinExistence type="predicted"/>
<evidence type="ECO:0000313" key="1">
    <source>
        <dbReference type="EMBL" id="PNF20338.1"/>
    </source>
</evidence>
<evidence type="ECO:0000313" key="2">
    <source>
        <dbReference type="Proteomes" id="UP000235965"/>
    </source>
</evidence>
<accession>A0A2J7PVH6</accession>
<comment type="caution">
    <text evidence="1">The sequence shown here is derived from an EMBL/GenBank/DDBJ whole genome shotgun (WGS) entry which is preliminary data.</text>
</comment>
<dbReference type="AlphaFoldDB" id="A0A2J7PVH6"/>
<name>A0A2J7PVH6_9NEOP</name>
<organism evidence="1 2">
    <name type="scientific">Cryptotermes secundus</name>
    <dbReference type="NCBI Taxonomy" id="105785"/>
    <lineage>
        <taxon>Eukaryota</taxon>
        <taxon>Metazoa</taxon>
        <taxon>Ecdysozoa</taxon>
        <taxon>Arthropoda</taxon>
        <taxon>Hexapoda</taxon>
        <taxon>Insecta</taxon>
        <taxon>Pterygota</taxon>
        <taxon>Neoptera</taxon>
        <taxon>Polyneoptera</taxon>
        <taxon>Dictyoptera</taxon>
        <taxon>Blattodea</taxon>
        <taxon>Blattoidea</taxon>
        <taxon>Termitoidae</taxon>
        <taxon>Kalotermitidae</taxon>
        <taxon>Cryptotermitinae</taxon>
        <taxon>Cryptotermes</taxon>
    </lineage>
</organism>
<gene>
    <name evidence="1" type="ORF">B7P43_G13211</name>
</gene>
<evidence type="ECO:0008006" key="3">
    <source>
        <dbReference type="Google" id="ProtNLM"/>
    </source>
</evidence>
<dbReference type="InParanoid" id="A0A2J7PVH6"/>
<reference evidence="1 2" key="1">
    <citation type="submission" date="2017-12" db="EMBL/GenBank/DDBJ databases">
        <title>Hemimetabolous genomes reveal molecular basis of termite eusociality.</title>
        <authorList>
            <person name="Harrison M.C."/>
            <person name="Jongepier E."/>
            <person name="Robertson H.M."/>
            <person name="Arning N."/>
            <person name="Bitard-Feildel T."/>
            <person name="Chao H."/>
            <person name="Childers C.P."/>
            <person name="Dinh H."/>
            <person name="Doddapaneni H."/>
            <person name="Dugan S."/>
            <person name="Gowin J."/>
            <person name="Greiner C."/>
            <person name="Han Y."/>
            <person name="Hu H."/>
            <person name="Hughes D.S.T."/>
            <person name="Huylmans A.-K."/>
            <person name="Kemena C."/>
            <person name="Kremer L.P.M."/>
            <person name="Lee S.L."/>
            <person name="Lopez-Ezquerra A."/>
            <person name="Mallet L."/>
            <person name="Monroy-Kuhn J.M."/>
            <person name="Moser A."/>
            <person name="Murali S.C."/>
            <person name="Muzny D.M."/>
            <person name="Otani S."/>
            <person name="Piulachs M.-D."/>
            <person name="Poelchau M."/>
            <person name="Qu J."/>
            <person name="Schaub F."/>
            <person name="Wada-Katsumata A."/>
            <person name="Worley K.C."/>
            <person name="Xie Q."/>
            <person name="Ylla G."/>
            <person name="Poulsen M."/>
            <person name="Gibbs R.A."/>
            <person name="Schal C."/>
            <person name="Richards S."/>
            <person name="Belles X."/>
            <person name="Korb J."/>
            <person name="Bornberg-Bauer E."/>
        </authorList>
    </citation>
    <scope>NUCLEOTIDE SEQUENCE [LARGE SCALE GENOMIC DNA]</scope>
    <source>
        <tissue evidence="1">Whole body</tissue>
    </source>
</reference>
<dbReference type="STRING" id="105785.A0A2J7PVH6"/>
<dbReference type="PANTHER" id="PTHR45913">
    <property type="entry name" value="EPM2A-INTERACTING PROTEIN 1"/>
    <property type="match status" value="1"/>
</dbReference>
<dbReference type="OrthoDB" id="6623314at2759"/>
<dbReference type="EMBL" id="NEVH01020961">
    <property type="protein sequence ID" value="PNF20338.1"/>
    <property type="molecule type" value="Genomic_DNA"/>
</dbReference>
<sequence>MAELKKRRVEDEKRQFQSTWQESYFFVEHNGKPQCVFCSQVLSVSKGYNVSRHYEYTSLHKSKYDQYQGSARSCVFNDLKLKLTRQKNIFQQPSNTAGLKAPYEVCLELAKSKKCFRDGELIKRCAVKMASSFGDKKMAKIFETVSLSRQTVSRIINDMGSEVSGTLKGILEKCGFYSIALDESTDIADISQLLIFVRTINEECEIHEELLELKSLETSTKDGAKAMVGHRTGLVGLCKEKGIHCLVFHCIIHQEALCGKNIRLSETMKTVVNTVNLIRGGNKAQRHRAFIAFLLRNEILAFLRNENIGHEYQERTAHFQSCQQLKEEEEEENDTKFSMFHSYQTKKCDVPETFWKLISKERFPKLLKFSLQMLSLFGSTYVCESAFSYSQRN</sequence>
<protein>
    <recommendedName>
        <fullName evidence="3">SPIN-DOC-like zinc-finger domain-containing protein</fullName>
    </recommendedName>
</protein>
<keyword evidence="2" id="KW-1185">Reference proteome</keyword>